<dbReference type="InterPro" id="IPR016893">
    <property type="entry name" value="UCP028589"/>
</dbReference>
<sequence>MNETYYYGQGKVYLARRDGNGRPGAFRWIGDVSALSVTLAFEQKTSKSSRGGKLVNTRRYMTSQSGVVTSTWHNFSAENLSLLLNSNVIRNYPEIIEKEVLPQNISAGDRIALSHQNVWGVEINGMIEGRDYSVDASWGMIDFISTPVHQPVSVDYAHANSSSISIFSDNRDEFVFRYESINLAESNQHMLVELFRLSFEPLTTLQLINNDSSIGGVDTAAEIMYDMSRHDDPILGRFGRVTIIETLSGITHNGAINHNGVYTHGGQ</sequence>
<dbReference type="PIRSF" id="PIRSF028589">
    <property type="entry name" value="UCP028589"/>
    <property type="match status" value="1"/>
</dbReference>
<organism evidence="1">
    <name type="scientific">Serratia marcescens SM39</name>
    <dbReference type="NCBI Taxonomy" id="1334564"/>
    <lineage>
        <taxon>Bacteria</taxon>
        <taxon>Pseudomonadati</taxon>
        <taxon>Pseudomonadota</taxon>
        <taxon>Gammaproteobacteria</taxon>
        <taxon>Enterobacterales</taxon>
        <taxon>Yersiniaceae</taxon>
        <taxon>Serratia</taxon>
    </lineage>
</organism>
<dbReference type="RefSeq" id="WP_070099205.1">
    <property type="nucleotide sequence ID" value="NZ_AP013063.1"/>
</dbReference>
<protein>
    <submittedName>
        <fullName evidence="1">Uncharacterized protein</fullName>
    </submittedName>
</protein>
<gene>
    <name evidence="1" type="ORF">SM39_0200</name>
</gene>
<accession>A0AAT9F0E9</accession>
<evidence type="ECO:0000313" key="1">
    <source>
        <dbReference type="EMBL" id="BAO32267.1"/>
    </source>
</evidence>
<dbReference type="KEGG" id="smar:SM39_0200"/>
<dbReference type="AlphaFoldDB" id="A0AAT9F0E9"/>
<dbReference type="EMBL" id="AP013063">
    <property type="protein sequence ID" value="BAO32267.1"/>
    <property type="molecule type" value="Genomic_DNA"/>
</dbReference>
<proteinExistence type="predicted"/>
<reference evidence="1" key="1">
    <citation type="journal article" date="2014" name="Genome Biol. Evol.">
        <title>Genome evolution and plasticity of Serratia marcescens, an important multidrug-resistant nosocomial pathogen.</title>
        <authorList>
            <person name="Iguchi A."/>
            <person name="Nagaya Y."/>
            <person name="Pradel E."/>
            <person name="Ooka T."/>
            <person name="Ogura Y."/>
            <person name="Katsura K."/>
            <person name="Kurokawa K."/>
            <person name="Oshima K."/>
            <person name="Hattori M."/>
            <person name="Parkhill J."/>
            <person name="Sebaihia M."/>
            <person name="Coulthurst S.J."/>
            <person name="Gotoh N."/>
            <person name="Thomson N.R."/>
            <person name="Ewbank J.J."/>
            <person name="Hayashi T."/>
        </authorList>
    </citation>
    <scope>NUCLEOTIDE SEQUENCE</scope>
    <source>
        <strain evidence="1">SM39</strain>
    </source>
</reference>
<name>A0AAT9F0E9_SERMA</name>